<dbReference type="PIRSF" id="PIRSF000477">
    <property type="entry name" value="PurNPase"/>
    <property type="match status" value="1"/>
</dbReference>
<proteinExistence type="inferred from homology"/>
<dbReference type="InterPro" id="IPR011270">
    <property type="entry name" value="Pur_Nuc_Pase_Ino/Guo-sp"/>
</dbReference>
<protein>
    <recommendedName>
        <fullName evidence="7">Purine nucleoside phosphorylase</fullName>
        <ecNumber evidence="7">2.4.2.1</ecNumber>
    </recommendedName>
    <alternativeName>
        <fullName evidence="7">Inosine-guanosine phosphorylase</fullName>
    </alternativeName>
</protein>
<feature type="binding site" evidence="8">
    <location>
        <position position="224"/>
    </location>
    <ligand>
        <name>phosphate</name>
        <dbReference type="ChEBI" id="CHEBI:43474"/>
    </ligand>
</feature>
<feature type="binding site" evidence="8">
    <location>
        <position position="247"/>
    </location>
    <ligand>
        <name>a purine D-ribonucleoside</name>
        <dbReference type="ChEBI" id="CHEBI:142355"/>
    </ligand>
</feature>
<evidence type="ECO:0000256" key="6">
    <source>
        <dbReference type="ARBA" id="ARBA00048556"/>
    </source>
</evidence>
<dbReference type="Pfam" id="PF01048">
    <property type="entry name" value="PNP_UDP_1"/>
    <property type="match status" value="1"/>
</dbReference>
<evidence type="ECO:0000256" key="3">
    <source>
        <dbReference type="ARBA" id="ARBA00006751"/>
    </source>
</evidence>
<comment type="function">
    <text evidence="1">The purine nucleoside phosphorylases catalyze the phosphorolytic breakdown of the N-glycosidic bond in the beta-(deoxy)ribonucleoside molecules, with the formation of the corresponding free purine bases and pentose-1-phosphate. Cleaves guanosine, inosine, 2'-deoxyguanosine and 2'-deoxyinosine.</text>
</comment>
<evidence type="ECO:0000256" key="5">
    <source>
        <dbReference type="ARBA" id="ARBA00022679"/>
    </source>
</evidence>
<dbReference type="InterPro" id="IPR011268">
    <property type="entry name" value="Purine_phosphorylase"/>
</dbReference>
<dbReference type="NCBIfam" id="TIGR01697">
    <property type="entry name" value="PNPH-PUNA-XAPA"/>
    <property type="match status" value="1"/>
</dbReference>
<feature type="binding site" evidence="8">
    <location>
        <position position="205"/>
    </location>
    <ligand>
        <name>a purine D-ribonucleoside</name>
        <dbReference type="ChEBI" id="CHEBI:142355"/>
    </ligand>
</feature>
<dbReference type="GO" id="GO:0009116">
    <property type="term" value="P:nucleoside metabolic process"/>
    <property type="evidence" value="ECO:0007669"/>
    <property type="project" value="InterPro"/>
</dbReference>
<dbReference type="Gene3D" id="3.40.50.1580">
    <property type="entry name" value="Nucleoside phosphorylase domain"/>
    <property type="match status" value="1"/>
</dbReference>
<dbReference type="NCBIfam" id="NF006054">
    <property type="entry name" value="PRK08202.1"/>
    <property type="match status" value="1"/>
</dbReference>
<dbReference type="EMBL" id="PGTN01000105">
    <property type="protein sequence ID" value="PJF46717.1"/>
    <property type="molecule type" value="Genomic_DNA"/>
</dbReference>
<dbReference type="SUPFAM" id="SSF53167">
    <property type="entry name" value="Purine and uridine phosphorylases"/>
    <property type="match status" value="1"/>
</dbReference>
<dbReference type="AlphaFoldDB" id="A0A2M8QA81"/>
<feature type="domain" description="Nucleoside phosphorylase" evidence="9">
    <location>
        <begin position="33"/>
        <end position="283"/>
    </location>
</feature>
<keyword evidence="5 7" id="KW-0808">Transferase</keyword>
<evidence type="ECO:0000256" key="8">
    <source>
        <dbReference type="PIRSR" id="PIRSR000477-2"/>
    </source>
</evidence>
<dbReference type="FunFam" id="3.40.50.1580:FF:000004">
    <property type="entry name" value="Purine nucleoside phosphorylase"/>
    <property type="match status" value="1"/>
</dbReference>
<gene>
    <name evidence="10" type="ORF">CUN48_12365</name>
</gene>
<dbReference type="CDD" id="cd09009">
    <property type="entry name" value="PNP-EcPNPII_like"/>
    <property type="match status" value="1"/>
</dbReference>
<feature type="binding site" evidence="8">
    <location>
        <position position="122"/>
    </location>
    <ligand>
        <name>phosphate</name>
        <dbReference type="ChEBI" id="CHEBI:43474"/>
    </ligand>
</feature>
<dbReference type="EC" id="2.4.2.1" evidence="7"/>
<dbReference type="UniPathway" id="UPA00606"/>
<accession>A0A2M8QA81</accession>
<name>A0A2M8QA81_9CHLR</name>
<comment type="similarity">
    <text evidence="3 7">Belongs to the PNP/MTAP phosphorylase family.</text>
</comment>
<evidence type="ECO:0000256" key="2">
    <source>
        <dbReference type="ARBA" id="ARBA00005058"/>
    </source>
</evidence>
<reference evidence="10 11" key="1">
    <citation type="submission" date="2017-11" db="EMBL/GenBank/DDBJ databases">
        <title>Evolution of Phototrophy in the Chloroflexi Phylum Driven by Horizontal Gene Transfer.</title>
        <authorList>
            <person name="Ward L.M."/>
            <person name="Hemp J."/>
            <person name="Shih P.M."/>
            <person name="Mcglynn S.E."/>
            <person name="Fischer W."/>
        </authorList>
    </citation>
    <scope>NUCLEOTIDE SEQUENCE [LARGE SCALE GENOMIC DNA]</scope>
    <source>
        <strain evidence="10">JP3_7</strain>
    </source>
</reference>
<feature type="binding site" evidence="8">
    <location>
        <position position="70"/>
    </location>
    <ligand>
        <name>phosphate</name>
        <dbReference type="ChEBI" id="CHEBI:43474"/>
    </ligand>
</feature>
<evidence type="ECO:0000256" key="4">
    <source>
        <dbReference type="ARBA" id="ARBA00022676"/>
    </source>
</evidence>
<sequence>MANVTASIQQTLRESIAAAVTHLRHLDARPWRVLIILGSGLGALADEVADAKRIPYADIPGFARSTVQGHKGQFVIGTLFGVPVAIMQGRMHFYEGYPLWQVTLPVRVARAMGATHMIVTNAAGGINRAFNIADVMLITDHINLVGMAGHNPLIGPNLDEYGPRFPEMTTAYDPELRQRAAQAAQAAGIELRQGVYVCLAGPNFETPAELRFLRAIGADAVGMSTVHEVLVARHAGLRVLGLSGITNVARLSADEGAPPSHEEVMQASAQIAPKIFAIVRDVLPQML</sequence>
<dbReference type="InterPro" id="IPR000845">
    <property type="entry name" value="Nucleoside_phosphorylase_d"/>
</dbReference>
<evidence type="ECO:0000313" key="11">
    <source>
        <dbReference type="Proteomes" id="UP000230790"/>
    </source>
</evidence>
<comment type="catalytic activity">
    <reaction evidence="6">
        <text>a purine 2'-deoxy-D-ribonucleoside + phosphate = a purine nucleobase + 2-deoxy-alpha-D-ribose 1-phosphate</text>
        <dbReference type="Rhea" id="RHEA:36431"/>
        <dbReference type="ChEBI" id="CHEBI:26386"/>
        <dbReference type="ChEBI" id="CHEBI:43474"/>
        <dbReference type="ChEBI" id="CHEBI:57259"/>
        <dbReference type="ChEBI" id="CHEBI:142361"/>
        <dbReference type="EC" id="2.4.2.1"/>
    </reaction>
</comment>
<evidence type="ECO:0000256" key="1">
    <source>
        <dbReference type="ARBA" id="ARBA00002678"/>
    </source>
</evidence>
<keyword evidence="4 7" id="KW-0328">Glycosyltransferase</keyword>
<evidence type="ECO:0000313" key="10">
    <source>
        <dbReference type="EMBL" id="PJF46717.1"/>
    </source>
</evidence>
<dbReference type="PANTHER" id="PTHR11904:SF9">
    <property type="entry name" value="PURINE NUCLEOSIDE PHOSPHORYLASE-RELATED"/>
    <property type="match status" value="1"/>
</dbReference>
<feature type="binding site" evidence="8">
    <location>
        <position position="39"/>
    </location>
    <ligand>
        <name>phosphate</name>
        <dbReference type="ChEBI" id="CHEBI:43474"/>
    </ligand>
</feature>
<dbReference type="InterPro" id="IPR035994">
    <property type="entry name" value="Nucleoside_phosphorylase_sf"/>
</dbReference>
<dbReference type="GO" id="GO:0004731">
    <property type="term" value="F:purine-nucleoside phosphorylase activity"/>
    <property type="evidence" value="ECO:0007669"/>
    <property type="project" value="UniProtKB-EC"/>
</dbReference>
<dbReference type="NCBIfam" id="TIGR01700">
    <property type="entry name" value="PNPH"/>
    <property type="match status" value="1"/>
</dbReference>
<evidence type="ECO:0000256" key="7">
    <source>
        <dbReference type="PIRNR" id="PIRNR000477"/>
    </source>
</evidence>
<dbReference type="Proteomes" id="UP000230790">
    <property type="component" value="Unassembled WGS sequence"/>
</dbReference>
<comment type="caution">
    <text evidence="10">The sequence shown here is derived from an EMBL/GenBank/DDBJ whole genome shotgun (WGS) entry which is preliminary data.</text>
</comment>
<comment type="pathway">
    <text evidence="2 7">Purine metabolism; purine nucleoside salvage.</text>
</comment>
<organism evidence="10 11">
    <name type="scientific">Candidatus Thermofonsia Clade 3 bacterium</name>
    <dbReference type="NCBI Taxonomy" id="2364212"/>
    <lineage>
        <taxon>Bacteria</taxon>
        <taxon>Bacillati</taxon>
        <taxon>Chloroflexota</taxon>
        <taxon>Candidatus Thermofontia</taxon>
        <taxon>Candidatus Thermofonsia Clade 3</taxon>
    </lineage>
</organism>
<evidence type="ECO:0000259" key="9">
    <source>
        <dbReference type="Pfam" id="PF01048"/>
    </source>
</evidence>
<dbReference type="PANTHER" id="PTHR11904">
    <property type="entry name" value="METHYLTHIOADENOSINE/PURINE NUCLEOSIDE PHOSPHORYLASE"/>
    <property type="match status" value="1"/>
</dbReference>
<dbReference type="GO" id="GO:0005737">
    <property type="term" value="C:cytoplasm"/>
    <property type="evidence" value="ECO:0007669"/>
    <property type="project" value="TreeGrafter"/>
</dbReference>
<feature type="binding site" evidence="8">
    <location>
        <begin position="90"/>
        <end position="92"/>
    </location>
    <ligand>
        <name>phosphate</name>
        <dbReference type="ChEBI" id="CHEBI:43474"/>
    </ligand>
</feature>